<dbReference type="PANTHER" id="PTHR11802:SF64">
    <property type="entry name" value="CARBOXYPEPTIDASE"/>
    <property type="match status" value="1"/>
</dbReference>
<organism evidence="7 8">
    <name type="scientific">Plectosphaerella cucumerina</name>
    <dbReference type="NCBI Taxonomy" id="40658"/>
    <lineage>
        <taxon>Eukaryota</taxon>
        <taxon>Fungi</taxon>
        <taxon>Dikarya</taxon>
        <taxon>Ascomycota</taxon>
        <taxon>Pezizomycotina</taxon>
        <taxon>Sordariomycetes</taxon>
        <taxon>Hypocreomycetidae</taxon>
        <taxon>Glomerellales</taxon>
        <taxon>Plectosphaerellaceae</taxon>
        <taxon>Plectosphaerella</taxon>
    </lineage>
</organism>
<protein>
    <submittedName>
        <fullName evidence="7">Carboxypeptidase S1</fullName>
    </submittedName>
</protein>
<dbReference type="InterPro" id="IPR001563">
    <property type="entry name" value="Peptidase_S10"/>
</dbReference>
<dbReference type="SUPFAM" id="SSF53474">
    <property type="entry name" value="alpha/beta-Hydrolases"/>
    <property type="match status" value="1"/>
</dbReference>
<dbReference type="Pfam" id="PF00450">
    <property type="entry name" value="Peptidase_S10"/>
    <property type="match status" value="1"/>
</dbReference>
<dbReference type="InterPro" id="IPR029058">
    <property type="entry name" value="AB_hydrolase_fold"/>
</dbReference>
<dbReference type="PRINTS" id="PR00724">
    <property type="entry name" value="CRBOXYPTASEC"/>
</dbReference>
<dbReference type="PANTHER" id="PTHR11802">
    <property type="entry name" value="SERINE PROTEASE FAMILY S10 SERINE CARBOXYPEPTIDASE"/>
    <property type="match status" value="1"/>
</dbReference>
<feature type="chain" id="PRO_5035476788" evidence="6">
    <location>
        <begin position="19"/>
        <end position="598"/>
    </location>
</feature>
<evidence type="ECO:0000313" key="7">
    <source>
        <dbReference type="EMBL" id="KAH7358905.1"/>
    </source>
</evidence>
<dbReference type="AlphaFoldDB" id="A0A8K0THZ7"/>
<reference evidence="7" key="1">
    <citation type="journal article" date="2021" name="Nat. Commun.">
        <title>Genetic determinants of endophytism in the Arabidopsis root mycobiome.</title>
        <authorList>
            <person name="Mesny F."/>
            <person name="Miyauchi S."/>
            <person name="Thiergart T."/>
            <person name="Pickel B."/>
            <person name="Atanasova L."/>
            <person name="Karlsson M."/>
            <person name="Huettel B."/>
            <person name="Barry K.W."/>
            <person name="Haridas S."/>
            <person name="Chen C."/>
            <person name="Bauer D."/>
            <person name="Andreopoulos W."/>
            <person name="Pangilinan J."/>
            <person name="LaButti K."/>
            <person name="Riley R."/>
            <person name="Lipzen A."/>
            <person name="Clum A."/>
            <person name="Drula E."/>
            <person name="Henrissat B."/>
            <person name="Kohler A."/>
            <person name="Grigoriev I.V."/>
            <person name="Martin F.M."/>
            <person name="Hacquard S."/>
        </authorList>
    </citation>
    <scope>NUCLEOTIDE SEQUENCE</scope>
    <source>
        <strain evidence="7">MPI-CAGE-AT-0016</strain>
    </source>
</reference>
<evidence type="ECO:0000256" key="1">
    <source>
        <dbReference type="ARBA" id="ARBA00009431"/>
    </source>
</evidence>
<dbReference type="GO" id="GO:0000324">
    <property type="term" value="C:fungal-type vacuole"/>
    <property type="evidence" value="ECO:0007669"/>
    <property type="project" value="TreeGrafter"/>
</dbReference>
<keyword evidence="8" id="KW-1185">Reference proteome</keyword>
<gene>
    <name evidence="7" type="ORF">B0T11DRAFT_330650</name>
</gene>
<evidence type="ECO:0000256" key="3">
    <source>
        <dbReference type="ARBA" id="ARBA00022670"/>
    </source>
</evidence>
<evidence type="ECO:0000256" key="6">
    <source>
        <dbReference type="SAM" id="SignalP"/>
    </source>
</evidence>
<dbReference type="EMBL" id="JAGPXD010000004">
    <property type="protein sequence ID" value="KAH7358905.1"/>
    <property type="molecule type" value="Genomic_DNA"/>
</dbReference>
<dbReference type="GO" id="GO:0006508">
    <property type="term" value="P:proteolysis"/>
    <property type="evidence" value="ECO:0007669"/>
    <property type="project" value="UniProtKB-KW"/>
</dbReference>
<accession>A0A8K0THZ7</accession>
<dbReference type="GO" id="GO:0004185">
    <property type="term" value="F:serine-type carboxypeptidase activity"/>
    <property type="evidence" value="ECO:0007669"/>
    <property type="project" value="InterPro"/>
</dbReference>
<keyword evidence="3" id="KW-0645">Protease</keyword>
<evidence type="ECO:0000256" key="5">
    <source>
        <dbReference type="ARBA" id="ARBA00023180"/>
    </source>
</evidence>
<dbReference type="OrthoDB" id="443318at2759"/>
<keyword evidence="2 7" id="KW-0121">Carboxypeptidase</keyword>
<proteinExistence type="inferred from homology"/>
<evidence type="ECO:0000256" key="4">
    <source>
        <dbReference type="ARBA" id="ARBA00022801"/>
    </source>
</evidence>
<sequence>MKLSVLVSALVGITSVAAIPSPLQPRNTCGASKPKVTVKKISNLCETKPGLKSYAGKVSIPATPEFPFEQNLFFWLFESRHKPKTDPLTLWINGGPGSPSIDQALGHNGPCKVNPDSKTTTNNPWSWNNRANLLYIDQPIHTGFSFDVPSPGRINLTSGDIYFPGQTPPTNSVLEDGIFSSQSGESTIGTSQNVARVLWTFMQAWSADSTLKAYSRPSIHLWSQSYGGHYAPAIATYFEAQSAALASTTPPPSSNLLCRPRPIRIASVGIIAAFVDILIQAPGSFEFAYSNTYGIDVLSQAEAEEIDAAFRAPGGCVDLVHACRATLDELDPEGRGNQQGTAEICGYAAFVCYNTTGDPAEDAGLDAFDITQPLGAQFPPPYAFGFLNRRENQARLGTQVNMTAFSNALNLPFTLSGDIVRSFIPEIKSLLAASIPVHLIYGDRDFRSNWFGGEDLSLALGGAPFASAGYTPLTVAGSSAGYTRQRANFSFTKLNGAGHEAPYYKPEAAYAIYQRALDGKDIATGNTAVGNGYATSGLSNIRNIPSPPPGPSAPTFCYTKRIPLKPNQCTVAQLTALREGTAVVKDFVVVKPAWSASG</sequence>
<evidence type="ECO:0000313" key="8">
    <source>
        <dbReference type="Proteomes" id="UP000813385"/>
    </source>
</evidence>
<keyword evidence="5" id="KW-0325">Glycoprotein</keyword>
<comment type="caution">
    <text evidence="7">The sequence shown here is derived from an EMBL/GenBank/DDBJ whole genome shotgun (WGS) entry which is preliminary data.</text>
</comment>
<comment type="similarity">
    <text evidence="1">Belongs to the peptidase S10 family.</text>
</comment>
<feature type="signal peptide" evidence="6">
    <location>
        <begin position="1"/>
        <end position="18"/>
    </location>
</feature>
<keyword evidence="6" id="KW-0732">Signal</keyword>
<keyword evidence="4" id="KW-0378">Hydrolase</keyword>
<dbReference type="Proteomes" id="UP000813385">
    <property type="component" value="Unassembled WGS sequence"/>
</dbReference>
<evidence type="ECO:0000256" key="2">
    <source>
        <dbReference type="ARBA" id="ARBA00022645"/>
    </source>
</evidence>
<dbReference type="Gene3D" id="3.40.50.1820">
    <property type="entry name" value="alpha/beta hydrolase"/>
    <property type="match status" value="1"/>
</dbReference>
<name>A0A8K0THZ7_9PEZI</name>